<dbReference type="InterPro" id="IPR050057">
    <property type="entry name" value="Prokaryotic/Mito_RF"/>
</dbReference>
<keyword evidence="5" id="KW-1185">Reference proteome</keyword>
<dbReference type="GO" id="GO:0005739">
    <property type="term" value="C:mitochondrion"/>
    <property type="evidence" value="ECO:0007669"/>
    <property type="project" value="TreeGrafter"/>
</dbReference>
<comment type="similarity">
    <text evidence="1">Belongs to the prokaryotic/mitochondrial release factor family.</text>
</comment>
<evidence type="ECO:0000256" key="1">
    <source>
        <dbReference type="ARBA" id="ARBA00010835"/>
    </source>
</evidence>
<dbReference type="Gene3D" id="6.10.140.1950">
    <property type="match status" value="1"/>
</dbReference>
<dbReference type="FunFam" id="3.30.70.1660:FF:000011">
    <property type="entry name" value="Peptide chain release factor 1-like, mitochondrial"/>
    <property type="match status" value="1"/>
</dbReference>
<sequence length="645" mass="73165">MKCLQQLLKAFARKSFHGDPSSYSLERFWSVHPGKQCDVKRGTSYTYMYVTAARTPTNPPVVASRTVPTDANVLKTLPSRHCSGHSLAPRFRYGPGPNIAYHMGKSTVSNPFQDCLQRGRHRSDLGSAVINFNEASVFEPTYDNAYSRSSLFARAHLQEWRRCSRNGLAGRSDDELGYCKLSSTNASLLSNLSLRAYLPKRRFSSGRRLALKYGYLLGPIKTTNWETFPVSHSSPRTSLPKNRHYMYSEGKLAVRRTYGTGPRKSTNEDTLSMSNPSLRAYLQHLVEEHRHICQQITDEKSAADGKKQRRLRRRLTELIPVVEKMEEWTNRQTELKEIGELISGESSDKEMKDLALQEKQEYQELVDDLEKEILSLIIPADETDDNDIIMEFSAGVGGQEAMLFTADMFEMYERFAAYKNWDFQKLEYFTTDLGGLRHASVSLSGDGAYRLMKHEAGVHRVQRVPKTEKAGRIHTSTMAVAVLPQPTEIDLKLDPKDLRIETKKASGAGGQHVNTTDSAVRILHIPSGIVAESQQERSQLKNRNIALTLLQTKIYNAISEDREMTERSMRQSQVGTSGRSEKIRTYNFQQDRVTDHRISQSVFDVEGFLSGGEGLDDMISSLVNEEENDMVIRMLEEFMKSQKKT</sequence>
<dbReference type="Pfam" id="PF00472">
    <property type="entry name" value="RF-1"/>
    <property type="match status" value="1"/>
</dbReference>
<evidence type="ECO:0000259" key="4">
    <source>
        <dbReference type="SMART" id="SM00937"/>
    </source>
</evidence>
<dbReference type="FunFam" id="3.30.160.20:FF:000004">
    <property type="entry name" value="Peptide chain release factor 1"/>
    <property type="match status" value="1"/>
</dbReference>
<feature type="domain" description="Peptide chain release factor" evidence="4">
    <location>
        <begin position="340"/>
        <end position="455"/>
    </location>
</feature>
<dbReference type="GO" id="GO:0003747">
    <property type="term" value="F:translation release factor activity"/>
    <property type="evidence" value="ECO:0007669"/>
    <property type="project" value="InterPro"/>
</dbReference>
<evidence type="ECO:0000313" key="8">
    <source>
        <dbReference type="RefSeq" id="XP_022096423.1"/>
    </source>
</evidence>
<keyword evidence="2" id="KW-0488">Methylation</keyword>
<name>A0A8B7YVB0_ACAPL</name>
<dbReference type="Gene3D" id="3.30.160.20">
    <property type="match status" value="1"/>
</dbReference>
<accession>A0A8B7YVB0</accession>
<dbReference type="Gene3D" id="3.30.70.1660">
    <property type="match status" value="2"/>
</dbReference>
<proteinExistence type="inferred from homology"/>
<dbReference type="InterPro" id="IPR000352">
    <property type="entry name" value="Pep_chain_release_fac_I"/>
</dbReference>
<dbReference type="PANTHER" id="PTHR43804:SF7">
    <property type="entry name" value="LD18447P"/>
    <property type="match status" value="1"/>
</dbReference>
<protein>
    <submittedName>
        <fullName evidence="6 7">Peptide chain release factor 1-like, mitochondrial</fullName>
    </submittedName>
</protein>
<reference evidence="6 7" key="1">
    <citation type="submission" date="2025-04" db="UniProtKB">
        <authorList>
            <consortium name="RefSeq"/>
        </authorList>
    </citation>
    <scope>IDENTIFICATION</scope>
</reference>
<dbReference type="Pfam" id="PF03462">
    <property type="entry name" value="PCRF"/>
    <property type="match status" value="1"/>
</dbReference>
<evidence type="ECO:0000256" key="2">
    <source>
        <dbReference type="ARBA" id="ARBA00022481"/>
    </source>
</evidence>
<dbReference type="Proteomes" id="UP000694845">
    <property type="component" value="Unplaced"/>
</dbReference>
<dbReference type="SUPFAM" id="SSF75620">
    <property type="entry name" value="Release factor"/>
    <property type="match status" value="1"/>
</dbReference>
<dbReference type="GO" id="GO:0070126">
    <property type="term" value="P:mitochondrial translational termination"/>
    <property type="evidence" value="ECO:0007669"/>
    <property type="project" value="TreeGrafter"/>
</dbReference>
<gene>
    <name evidence="6 7 8" type="primary">LOC110982374</name>
</gene>
<organism evidence="5 6">
    <name type="scientific">Acanthaster planci</name>
    <name type="common">Crown-of-thorns starfish</name>
    <dbReference type="NCBI Taxonomy" id="133434"/>
    <lineage>
        <taxon>Eukaryota</taxon>
        <taxon>Metazoa</taxon>
        <taxon>Echinodermata</taxon>
        <taxon>Eleutherozoa</taxon>
        <taxon>Asterozoa</taxon>
        <taxon>Asteroidea</taxon>
        <taxon>Valvatacea</taxon>
        <taxon>Valvatida</taxon>
        <taxon>Acanthasteridae</taxon>
        <taxon>Acanthaster</taxon>
    </lineage>
</organism>
<evidence type="ECO:0000313" key="6">
    <source>
        <dbReference type="RefSeq" id="XP_022096420.1"/>
    </source>
</evidence>
<dbReference type="RefSeq" id="XP_022096422.1">
    <property type="nucleotide sequence ID" value="XM_022240730.1"/>
</dbReference>
<dbReference type="OrthoDB" id="2019491at2759"/>
<dbReference type="PANTHER" id="PTHR43804">
    <property type="entry name" value="LD18447P"/>
    <property type="match status" value="1"/>
</dbReference>
<dbReference type="RefSeq" id="XP_022096420.1">
    <property type="nucleotide sequence ID" value="XM_022240728.1"/>
</dbReference>
<dbReference type="InterPro" id="IPR045853">
    <property type="entry name" value="Pep_chain_release_fac_I_sf"/>
</dbReference>
<dbReference type="GeneID" id="110982374"/>
<dbReference type="RefSeq" id="XP_022096423.1">
    <property type="nucleotide sequence ID" value="XM_022240731.1"/>
</dbReference>
<evidence type="ECO:0000256" key="3">
    <source>
        <dbReference type="ARBA" id="ARBA00022917"/>
    </source>
</evidence>
<dbReference type="KEGG" id="aplc:110982374"/>
<evidence type="ECO:0000313" key="7">
    <source>
        <dbReference type="RefSeq" id="XP_022096422.1"/>
    </source>
</evidence>
<dbReference type="AlphaFoldDB" id="A0A8B7YVB0"/>
<dbReference type="InterPro" id="IPR005139">
    <property type="entry name" value="PCRF"/>
</dbReference>
<dbReference type="SMART" id="SM00937">
    <property type="entry name" value="PCRF"/>
    <property type="match status" value="1"/>
</dbReference>
<evidence type="ECO:0000313" key="5">
    <source>
        <dbReference type="Proteomes" id="UP000694845"/>
    </source>
</evidence>
<keyword evidence="3" id="KW-0648">Protein biosynthesis</keyword>